<dbReference type="RefSeq" id="WP_271090143.1">
    <property type="nucleotide sequence ID" value="NZ_JAPJZH010000007.1"/>
</dbReference>
<comment type="caution">
    <text evidence="2">The sequence shown here is derived from an EMBL/GenBank/DDBJ whole genome shotgun (WGS) entry which is preliminary data.</text>
</comment>
<name>A0ABT4VNZ5_9HYPH</name>
<keyword evidence="1" id="KW-0732">Signal</keyword>
<reference evidence="2" key="1">
    <citation type="submission" date="2022-11" db="EMBL/GenBank/DDBJ databases">
        <title>Hoeflea poritis sp. nov., isolated from scleractinian coral Porites lutea.</title>
        <authorList>
            <person name="Zhang G."/>
            <person name="Wei Q."/>
            <person name="Cai L."/>
        </authorList>
    </citation>
    <scope>NUCLEOTIDE SEQUENCE</scope>
    <source>
        <strain evidence="2">E7-10</strain>
    </source>
</reference>
<feature type="signal peptide" evidence="1">
    <location>
        <begin position="1"/>
        <end position="43"/>
    </location>
</feature>
<proteinExistence type="predicted"/>
<dbReference type="Proteomes" id="UP001148313">
    <property type="component" value="Unassembled WGS sequence"/>
</dbReference>
<keyword evidence="3" id="KW-1185">Reference proteome</keyword>
<evidence type="ECO:0000313" key="2">
    <source>
        <dbReference type="EMBL" id="MDA4846404.1"/>
    </source>
</evidence>
<protein>
    <submittedName>
        <fullName evidence="2">Uncharacterized protein</fullName>
    </submittedName>
</protein>
<evidence type="ECO:0000313" key="3">
    <source>
        <dbReference type="Proteomes" id="UP001148313"/>
    </source>
</evidence>
<organism evidence="2 3">
    <name type="scientific">Hoeflea poritis</name>
    <dbReference type="NCBI Taxonomy" id="2993659"/>
    <lineage>
        <taxon>Bacteria</taxon>
        <taxon>Pseudomonadati</taxon>
        <taxon>Pseudomonadota</taxon>
        <taxon>Alphaproteobacteria</taxon>
        <taxon>Hyphomicrobiales</taxon>
        <taxon>Rhizobiaceae</taxon>
        <taxon>Hoeflea</taxon>
    </lineage>
</organism>
<sequence length="103" mass="11087">MAAFMAVTSIKGATVMKTHCLKLALSAAIAASVFAGSAGYAHASYCEYRASDTKRIVARGGANARKMSTACKRARRECNRRLDRETRKGKVGRGAVCRRVQFG</sequence>
<feature type="chain" id="PRO_5046862166" evidence="1">
    <location>
        <begin position="44"/>
        <end position="103"/>
    </location>
</feature>
<evidence type="ECO:0000256" key="1">
    <source>
        <dbReference type="SAM" id="SignalP"/>
    </source>
</evidence>
<dbReference type="EMBL" id="JAPJZH010000007">
    <property type="protein sequence ID" value="MDA4846404.1"/>
    <property type="molecule type" value="Genomic_DNA"/>
</dbReference>
<accession>A0ABT4VNZ5</accession>
<gene>
    <name evidence="2" type="ORF">OOZ53_13645</name>
</gene>